<dbReference type="GeneID" id="19304229"/>
<reference evidence="2 3" key="1">
    <citation type="journal article" date="2012" name="Science">
        <title>The Paleozoic origin of enzymatic lignin decomposition reconstructed from 31 fungal genomes.</title>
        <authorList>
            <person name="Floudas D."/>
            <person name="Binder M."/>
            <person name="Riley R."/>
            <person name="Barry K."/>
            <person name="Blanchette R.A."/>
            <person name="Henrissat B."/>
            <person name="Martinez A.T."/>
            <person name="Otillar R."/>
            <person name="Spatafora J.W."/>
            <person name="Yadav J.S."/>
            <person name="Aerts A."/>
            <person name="Benoit I."/>
            <person name="Boyd A."/>
            <person name="Carlson A."/>
            <person name="Copeland A."/>
            <person name="Coutinho P.M."/>
            <person name="de Vries R.P."/>
            <person name="Ferreira P."/>
            <person name="Findley K."/>
            <person name="Foster B."/>
            <person name="Gaskell J."/>
            <person name="Glotzer D."/>
            <person name="Gorecki P."/>
            <person name="Heitman J."/>
            <person name="Hesse C."/>
            <person name="Hori C."/>
            <person name="Igarashi K."/>
            <person name="Jurgens J.A."/>
            <person name="Kallen N."/>
            <person name="Kersten P."/>
            <person name="Kohler A."/>
            <person name="Kuees U."/>
            <person name="Kumar T.K.A."/>
            <person name="Kuo A."/>
            <person name="LaButti K."/>
            <person name="Larrondo L.F."/>
            <person name="Lindquist E."/>
            <person name="Ling A."/>
            <person name="Lombard V."/>
            <person name="Lucas S."/>
            <person name="Lundell T."/>
            <person name="Martin R."/>
            <person name="McLaughlin D.J."/>
            <person name="Morgenstern I."/>
            <person name="Morin E."/>
            <person name="Murat C."/>
            <person name="Nagy L.G."/>
            <person name="Nolan M."/>
            <person name="Ohm R.A."/>
            <person name="Patyshakuliyeva A."/>
            <person name="Rokas A."/>
            <person name="Ruiz-Duenas F.J."/>
            <person name="Sabat G."/>
            <person name="Salamov A."/>
            <person name="Samejima M."/>
            <person name="Schmutz J."/>
            <person name="Slot J.C."/>
            <person name="St John F."/>
            <person name="Stenlid J."/>
            <person name="Sun H."/>
            <person name="Sun S."/>
            <person name="Syed K."/>
            <person name="Tsang A."/>
            <person name="Wiebenga A."/>
            <person name="Young D."/>
            <person name="Pisabarro A."/>
            <person name="Eastwood D.C."/>
            <person name="Martin F."/>
            <person name="Cullen D."/>
            <person name="Grigoriev I.V."/>
            <person name="Hibbett D.S."/>
        </authorList>
    </citation>
    <scope>NUCLEOTIDE SEQUENCE [LARGE SCALE GENOMIC DNA]</scope>
    <source>
        <strain evidence="2 3">ATCC 11539</strain>
    </source>
</reference>
<protein>
    <submittedName>
        <fullName evidence="2">Uncharacterized protein</fullName>
    </submittedName>
</protein>
<dbReference type="KEGG" id="gtr:GLOTRDRAFT_139362"/>
<name>S7RPU6_GLOTA</name>
<accession>S7RPU6</accession>
<dbReference type="Proteomes" id="UP000030669">
    <property type="component" value="Unassembled WGS sequence"/>
</dbReference>
<dbReference type="HOGENOM" id="CLU_143680_0_0_1"/>
<gene>
    <name evidence="2" type="ORF">GLOTRDRAFT_139362</name>
</gene>
<evidence type="ECO:0000313" key="2">
    <source>
        <dbReference type="EMBL" id="EPQ54909.1"/>
    </source>
</evidence>
<feature type="compositionally biased region" description="Basic residues" evidence="1">
    <location>
        <begin position="103"/>
        <end position="126"/>
    </location>
</feature>
<proteinExistence type="predicted"/>
<sequence length="148" mass="16580">MDLALSELATHKAEPTPSNIFKSYMRLAGYTELCREAVHSFERAMEKYPCDKSVVGVAMENIRREYWANKLGLKKPGDLVEYLDGGEDERKGHLEPEPEPQPTRRRKKRTAKTKMIKTVRAVKHTRPSSPSGESDAASSSTSGSSQQI</sequence>
<evidence type="ECO:0000313" key="3">
    <source>
        <dbReference type="Proteomes" id="UP000030669"/>
    </source>
</evidence>
<evidence type="ECO:0000256" key="1">
    <source>
        <dbReference type="SAM" id="MobiDB-lite"/>
    </source>
</evidence>
<organism evidence="2 3">
    <name type="scientific">Gloeophyllum trabeum (strain ATCC 11539 / FP-39264 / Madison 617)</name>
    <name type="common">Brown rot fungus</name>
    <dbReference type="NCBI Taxonomy" id="670483"/>
    <lineage>
        <taxon>Eukaryota</taxon>
        <taxon>Fungi</taxon>
        <taxon>Dikarya</taxon>
        <taxon>Basidiomycota</taxon>
        <taxon>Agaricomycotina</taxon>
        <taxon>Agaricomycetes</taxon>
        <taxon>Gloeophyllales</taxon>
        <taxon>Gloeophyllaceae</taxon>
        <taxon>Gloeophyllum</taxon>
    </lineage>
</organism>
<feature type="compositionally biased region" description="Low complexity" evidence="1">
    <location>
        <begin position="127"/>
        <end position="148"/>
    </location>
</feature>
<dbReference type="AlphaFoldDB" id="S7RPU6"/>
<dbReference type="OrthoDB" id="2622069at2759"/>
<dbReference type="OMA" id="SNIECAL"/>
<dbReference type="RefSeq" id="XP_007867129.1">
    <property type="nucleotide sequence ID" value="XM_007868938.1"/>
</dbReference>
<keyword evidence="3" id="KW-1185">Reference proteome</keyword>
<dbReference type="EMBL" id="KB469303">
    <property type="protein sequence ID" value="EPQ54909.1"/>
    <property type="molecule type" value="Genomic_DNA"/>
</dbReference>
<feature type="region of interest" description="Disordered" evidence="1">
    <location>
        <begin position="82"/>
        <end position="148"/>
    </location>
</feature>